<evidence type="ECO:0000256" key="3">
    <source>
        <dbReference type="ARBA" id="ARBA00022837"/>
    </source>
</evidence>
<feature type="transmembrane region" description="Helical" evidence="6">
    <location>
        <begin position="374"/>
        <end position="395"/>
    </location>
</feature>
<comment type="subcellular location">
    <subcellularLocation>
        <location evidence="1">Membrane</location>
    </subcellularLocation>
</comment>
<proteinExistence type="predicted"/>
<accession>A0ABP0GRR2</accession>
<reference evidence="9 10" key="1">
    <citation type="submission" date="2024-02" db="EMBL/GenBank/DDBJ databases">
        <authorList>
            <person name="Daric V."/>
            <person name="Darras S."/>
        </authorList>
    </citation>
    <scope>NUCLEOTIDE SEQUENCE [LARGE SCALE GENOMIC DNA]</scope>
</reference>
<keyword evidence="3 5" id="KW-0106">Calcium</keyword>
<dbReference type="PANTHER" id="PTHR24027:SF438">
    <property type="entry name" value="CADHERIN 23"/>
    <property type="match status" value="1"/>
</dbReference>
<dbReference type="CDD" id="cd11304">
    <property type="entry name" value="Cadherin_repeat"/>
    <property type="match status" value="1"/>
</dbReference>
<organism evidence="9 10">
    <name type="scientific">Clavelina lepadiformis</name>
    <name type="common">Light-bulb sea squirt</name>
    <name type="synonym">Ascidia lepadiformis</name>
    <dbReference type="NCBI Taxonomy" id="159417"/>
    <lineage>
        <taxon>Eukaryota</taxon>
        <taxon>Metazoa</taxon>
        <taxon>Chordata</taxon>
        <taxon>Tunicata</taxon>
        <taxon>Ascidiacea</taxon>
        <taxon>Aplousobranchia</taxon>
        <taxon>Clavelinidae</taxon>
        <taxon>Clavelina</taxon>
    </lineage>
</organism>
<sequence>MTSQDIWIFVIILATNVIATQGGIATVITVPEGPRNCPVEIATFPLYGDEVRCEVSKVNLARPGTSPKPQVPKLFGADVKQMTSSDKIIKRSIDNFNSTGTAATMESLGSSTRAHELETTTESLKTYSTVPAVSTYEPSNYTSEFPHSTYASKQFQTTSSLHTPPTANTQSTIAYVVPTQTSNGSIPSFQGRLLQLYDLDREKADRHLVTVRCFRSNGKQSDFPYLFEITVSDMNDNSPIFEEKSLHSTVPTNVMLGDQVMQLKATDADIGLNSQLVFDSVMGSERLKYANQTKYVHASRGTVLVLASGFVLMGSDFYRDVTITFKAVVKDRGDRNDGNRVTATATISLYSEGIPATNKTTPTPDFVPDVAIKWWVIAVPCVVGTLVIATLAIVISRKIQRMKMTNHALLVIDDEFNDDNQRLEFLP</sequence>
<feature type="domain" description="Cadherin" evidence="8">
    <location>
        <begin position="175"/>
        <end position="241"/>
    </location>
</feature>
<dbReference type="PROSITE" id="PS50268">
    <property type="entry name" value="CADHERIN_2"/>
    <property type="match status" value="2"/>
</dbReference>
<keyword evidence="2" id="KW-0677">Repeat</keyword>
<dbReference type="InterPro" id="IPR039808">
    <property type="entry name" value="Cadherin"/>
</dbReference>
<dbReference type="InterPro" id="IPR020894">
    <property type="entry name" value="Cadherin_CS"/>
</dbReference>
<evidence type="ECO:0000256" key="4">
    <source>
        <dbReference type="ARBA" id="ARBA00023136"/>
    </source>
</evidence>
<dbReference type="PROSITE" id="PS00232">
    <property type="entry name" value="CADHERIN_1"/>
    <property type="match status" value="1"/>
</dbReference>
<dbReference type="EMBL" id="CAWYQH010000141">
    <property type="protein sequence ID" value="CAK8694287.1"/>
    <property type="molecule type" value="Genomic_DNA"/>
</dbReference>
<gene>
    <name evidence="9" type="ORF">CVLEPA_LOCUS27668</name>
</gene>
<feature type="domain" description="Cadherin" evidence="8">
    <location>
        <begin position="242"/>
        <end position="366"/>
    </location>
</feature>
<comment type="caution">
    <text evidence="9">The sequence shown here is derived from an EMBL/GenBank/DDBJ whole genome shotgun (WGS) entry which is preliminary data.</text>
</comment>
<evidence type="ECO:0000259" key="8">
    <source>
        <dbReference type="PROSITE" id="PS50268"/>
    </source>
</evidence>
<dbReference type="InterPro" id="IPR015919">
    <property type="entry name" value="Cadherin-like_sf"/>
</dbReference>
<evidence type="ECO:0000313" key="10">
    <source>
        <dbReference type="Proteomes" id="UP001642483"/>
    </source>
</evidence>
<evidence type="ECO:0000256" key="6">
    <source>
        <dbReference type="SAM" id="Phobius"/>
    </source>
</evidence>
<protein>
    <recommendedName>
        <fullName evidence="8">Cadherin domain-containing protein</fullName>
    </recommendedName>
</protein>
<keyword evidence="7" id="KW-0732">Signal</keyword>
<feature type="signal peptide" evidence="7">
    <location>
        <begin position="1"/>
        <end position="19"/>
    </location>
</feature>
<dbReference type="PANTHER" id="PTHR24027">
    <property type="entry name" value="CADHERIN-23"/>
    <property type="match status" value="1"/>
</dbReference>
<dbReference type="Proteomes" id="UP001642483">
    <property type="component" value="Unassembled WGS sequence"/>
</dbReference>
<evidence type="ECO:0000256" key="1">
    <source>
        <dbReference type="ARBA" id="ARBA00004370"/>
    </source>
</evidence>
<evidence type="ECO:0000256" key="2">
    <source>
        <dbReference type="ARBA" id="ARBA00022737"/>
    </source>
</evidence>
<keyword evidence="4 6" id="KW-0472">Membrane</keyword>
<dbReference type="InterPro" id="IPR002126">
    <property type="entry name" value="Cadherin-like_dom"/>
</dbReference>
<keyword evidence="6" id="KW-1133">Transmembrane helix</keyword>
<evidence type="ECO:0000256" key="7">
    <source>
        <dbReference type="SAM" id="SignalP"/>
    </source>
</evidence>
<name>A0ABP0GRR2_CLALP</name>
<feature type="chain" id="PRO_5047122766" description="Cadherin domain-containing protein" evidence="7">
    <location>
        <begin position="20"/>
        <end position="427"/>
    </location>
</feature>
<evidence type="ECO:0000313" key="9">
    <source>
        <dbReference type="EMBL" id="CAK8694287.1"/>
    </source>
</evidence>
<dbReference type="SUPFAM" id="SSF49313">
    <property type="entry name" value="Cadherin-like"/>
    <property type="match status" value="2"/>
</dbReference>
<keyword evidence="10" id="KW-1185">Reference proteome</keyword>
<keyword evidence="6" id="KW-0812">Transmembrane</keyword>
<dbReference type="Gene3D" id="2.60.40.60">
    <property type="entry name" value="Cadherins"/>
    <property type="match status" value="2"/>
</dbReference>
<evidence type="ECO:0000256" key="5">
    <source>
        <dbReference type="PROSITE-ProRule" id="PRU00043"/>
    </source>
</evidence>